<evidence type="ECO:0000313" key="2">
    <source>
        <dbReference type="EMBL" id="KAJ5362890.1"/>
    </source>
</evidence>
<dbReference type="AlphaFoldDB" id="A0A9W9V1D0"/>
<evidence type="ECO:0000313" key="1">
    <source>
        <dbReference type="EMBL" id="KAJ5352927.1"/>
    </source>
</evidence>
<organism evidence="2 3">
    <name type="scientific">Penicillium brevicompactum</name>
    <dbReference type="NCBI Taxonomy" id="5074"/>
    <lineage>
        <taxon>Eukaryota</taxon>
        <taxon>Fungi</taxon>
        <taxon>Dikarya</taxon>
        <taxon>Ascomycota</taxon>
        <taxon>Pezizomycotina</taxon>
        <taxon>Eurotiomycetes</taxon>
        <taxon>Eurotiomycetidae</taxon>
        <taxon>Eurotiales</taxon>
        <taxon>Aspergillaceae</taxon>
        <taxon>Penicillium</taxon>
    </lineage>
</organism>
<evidence type="ECO:0000313" key="3">
    <source>
        <dbReference type="Proteomes" id="UP001148299"/>
    </source>
</evidence>
<name>A0A9W9V1D0_PENBR</name>
<sequence length="60" mass="7132">MNLPTFQESVLSQGRDNKEEIRNFLHSTWPVRLQDYAGQNRVNRHLISTPRMMITMLFRG</sequence>
<proteinExistence type="predicted"/>
<reference evidence="2" key="1">
    <citation type="submission" date="2022-12" db="EMBL/GenBank/DDBJ databases">
        <authorList>
            <person name="Petersen C."/>
        </authorList>
    </citation>
    <scope>NUCLEOTIDE SEQUENCE</scope>
    <source>
        <strain evidence="1">IBT 35673</strain>
        <strain evidence="2">IBT 35675</strain>
    </source>
</reference>
<protein>
    <submittedName>
        <fullName evidence="2">Uncharacterized protein</fullName>
    </submittedName>
</protein>
<gene>
    <name evidence="1" type="ORF">N7452_001901</name>
    <name evidence="2" type="ORF">N7541_003734</name>
</gene>
<dbReference type="Proteomes" id="UP001147695">
    <property type="component" value="Unassembled WGS sequence"/>
</dbReference>
<comment type="caution">
    <text evidence="2">The sequence shown here is derived from an EMBL/GenBank/DDBJ whole genome shotgun (WGS) entry which is preliminary data.</text>
</comment>
<reference evidence="2" key="2">
    <citation type="journal article" date="2023" name="IMA Fungus">
        <title>Comparative genomic study of the Penicillium genus elucidates a diverse pangenome and 15 lateral gene transfer events.</title>
        <authorList>
            <person name="Petersen C."/>
            <person name="Sorensen T."/>
            <person name="Nielsen M.R."/>
            <person name="Sondergaard T.E."/>
            <person name="Sorensen J.L."/>
            <person name="Fitzpatrick D.A."/>
            <person name="Frisvad J.C."/>
            <person name="Nielsen K.L."/>
        </authorList>
    </citation>
    <scope>NUCLEOTIDE SEQUENCE</scope>
    <source>
        <strain evidence="1">IBT 35673</strain>
        <strain evidence="2">IBT 35675</strain>
    </source>
</reference>
<dbReference type="EMBL" id="JAPZBQ010000001">
    <property type="protein sequence ID" value="KAJ5352927.1"/>
    <property type="molecule type" value="Genomic_DNA"/>
</dbReference>
<accession>A0A9W9V1D0</accession>
<dbReference type="EMBL" id="JAPZBR010000002">
    <property type="protein sequence ID" value="KAJ5362890.1"/>
    <property type="molecule type" value="Genomic_DNA"/>
</dbReference>
<keyword evidence="3" id="KW-1185">Reference proteome</keyword>
<dbReference type="Proteomes" id="UP001148299">
    <property type="component" value="Unassembled WGS sequence"/>
</dbReference>